<proteinExistence type="evidence at transcript level"/>
<evidence type="ECO:0000313" key="1">
    <source>
        <dbReference type="EMBL" id="BAN65138.1"/>
    </source>
</evidence>
<reference evidence="1" key="1">
    <citation type="journal article" date="2014" name="BMC Genomics">
        <title>The Babesia bovis gene and promoter model: an update from full-length EST analysis.</title>
        <authorList>
            <person name="Yamagishi J."/>
            <person name="Wakaguri H."/>
            <person name="Yokoyama N."/>
            <person name="Yamashita R."/>
            <person name="Suzuki Y."/>
            <person name="Xuan X."/>
            <person name="Igarashi I."/>
        </authorList>
    </citation>
    <scope>NUCLEOTIDE SEQUENCE</scope>
    <source>
        <strain evidence="1">Texas</strain>
    </source>
</reference>
<accession>S6B1A0</accession>
<protein>
    <submittedName>
        <fullName evidence="1">Uncharacterized protein</fullName>
    </submittedName>
</protein>
<dbReference type="EMBL" id="AK441344">
    <property type="protein sequence ID" value="BAN65138.1"/>
    <property type="molecule type" value="mRNA"/>
</dbReference>
<organism evidence="1">
    <name type="scientific">Babesia bovis</name>
    <dbReference type="NCBI Taxonomy" id="5865"/>
    <lineage>
        <taxon>Eukaryota</taxon>
        <taxon>Sar</taxon>
        <taxon>Alveolata</taxon>
        <taxon>Apicomplexa</taxon>
        <taxon>Aconoidasida</taxon>
        <taxon>Piroplasmida</taxon>
        <taxon>Babesiidae</taxon>
        <taxon>Babesia</taxon>
    </lineage>
</organism>
<sequence>MLRITTGNVVRRCRWIDGVRSNALTLAMANSTGTRTRCVVLRSCTARVRILR</sequence>
<name>S6B1A0_BABBO</name>
<dbReference type="AlphaFoldDB" id="S6B1A0"/>